<evidence type="ECO:0000313" key="2">
    <source>
        <dbReference type="EMBL" id="MBP1082553.1"/>
    </source>
</evidence>
<feature type="domain" description="Aminoglycoside phosphotransferase" evidence="1">
    <location>
        <begin position="30"/>
        <end position="254"/>
    </location>
</feature>
<dbReference type="Pfam" id="PF01636">
    <property type="entry name" value="APH"/>
    <property type="match status" value="1"/>
</dbReference>
<dbReference type="InterPro" id="IPR051678">
    <property type="entry name" value="AGP_Transferase"/>
</dbReference>
<keyword evidence="2" id="KW-0808">Transferase</keyword>
<dbReference type="GO" id="GO:0016301">
    <property type="term" value="F:kinase activity"/>
    <property type="evidence" value="ECO:0007669"/>
    <property type="project" value="UniProtKB-KW"/>
</dbReference>
<keyword evidence="2" id="KW-0418">Kinase</keyword>
<proteinExistence type="predicted"/>
<dbReference type="RefSeq" id="WP_211086197.1">
    <property type="nucleotide sequence ID" value="NZ_JAFDST010000003.1"/>
</dbReference>
<dbReference type="EMBL" id="JAFDST010000003">
    <property type="protein sequence ID" value="MBP1082553.1"/>
    <property type="molecule type" value="Genomic_DNA"/>
</dbReference>
<dbReference type="PANTHER" id="PTHR21310">
    <property type="entry name" value="AMINOGLYCOSIDE PHOSPHOTRANSFERASE-RELATED-RELATED"/>
    <property type="match status" value="1"/>
</dbReference>
<name>A0ABS4CYY3_9BACI</name>
<protein>
    <submittedName>
        <fullName evidence="2">Aminoglycoside phosphotransferase (APT) family kinase protein</fullName>
    </submittedName>
</protein>
<dbReference type="Proteomes" id="UP000674416">
    <property type="component" value="Unassembled WGS sequence"/>
</dbReference>
<keyword evidence="3" id="KW-1185">Reference proteome</keyword>
<dbReference type="Gene3D" id="3.90.1200.10">
    <property type="match status" value="1"/>
</dbReference>
<comment type="caution">
    <text evidence="2">The sequence shown here is derived from an EMBL/GenBank/DDBJ whole genome shotgun (WGS) entry which is preliminary data.</text>
</comment>
<dbReference type="SUPFAM" id="SSF56112">
    <property type="entry name" value="Protein kinase-like (PK-like)"/>
    <property type="match status" value="1"/>
</dbReference>
<evidence type="ECO:0000259" key="1">
    <source>
        <dbReference type="Pfam" id="PF01636"/>
    </source>
</evidence>
<dbReference type="InterPro" id="IPR011009">
    <property type="entry name" value="Kinase-like_dom_sf"/>
</dbReference>
<organism evidence="2 3">
    <name type="scientific">Bacillus capparidis</name>
    <dbReference type="NCBI Taxonomy" id="1840411"/>
    <lineage>
        <taxon>Bacteria</taxon>
        <taxon>Bacillati</taxon>
        <taxon>Bacillota</taxon>
        <taxon>Bacilli</taxon>
        <taxon>Bacillales</taxon>
        <taxon>Bacillaceae</taxon>
        <taxon>Bacillus</taxon>
    </lineage>
</organism>
<sequence>MKKASGHMLPDRVLKWVIQSVGPDASIQSIQELHGGMSSLVHRISVGADHSEKEFVLRLFTNADWLRAEPDLALHEAESLRVASRTGVQTPHIIAFDETGIECGVPAVLMTKLEGTVELRPESMTRWVNELADALVKIHSIEADDFPWTYFTYHDIASLEIPGWSSVPDLWKSAIEILKGPRPESKECFIHRDYHPTNVLWSENTVSGVVDWVNSCKGPAGIDVGHCRVNLAMLFGIQTADLFLSAYENSAGLYYKYDPYWDILSLADIVDGPPEVYPGWPAFGVTGLTDKLIMERLDRYLISLLERI</sequence>
<gene>
    <name evidence="2" type="ORF">JOC74_003056</name>
</gene>
<reference evidence="2 3" key="1">
    <citation type="submission" date="2021-01" db="EMBL/GenBank/DDBJ databases">
        <title>Genomic Encyclopedia of Type Strains, Phase IV (KMG-IV): sequencing the most valuable type-strain genomes for metagenomic binning, comparative biology and taxonomic classification.</title>
        <authorList>
            <person name="Goeker M."/>
        </authorList>
    </citation>
    <scope>NUCLEOTIDE SEQUENCE [LARGE SCALE GENOMIC DNA]</scope>
    <source>
        <strain evidence="2 3">DSM 103394</strain>
    </source>
</reference>
<dbReference type="InterPro" id="IPR002575">
    <property type="entry name" value="Aminoglycoside_PTrfase"/>
</dbReference>
<evidence type="ECO:0000313" key="3">
    <source>
        <dbReference type="Proteomes" id="UP000674416"/>
    </source>
</evidence>
<accession>A0ABS4CYY3</accession>